<evidence type="ECO:0000313" key="3">
    <source>
        <dbReference type="Proteomes" id="UP000335538"/>
    </source>
</evidence>
<gene>
    <name evidence="2" type="ORF">PSP31121_04753</name>
</gene>
<name>A0A5E5BEU6_9BURK</name>
<protein>
    <submittedName>
        <fullName evidence="2">Uncharacterized protein</fullName>
    </submittedName>
</protein>
<reference evidence="2 3" key="1">
    <citation type="submission" date="2019-08" db="EMBL/GenBank/DDBJ databases">
        <authorList>
            <person name="Peeters C."/>
        </authorList>
    </citation>
    <scope>NUCLEOTIDE SEQUENCE [LARGE SCALE GENOMIC DNA]</scope>
    <source>
        <strain evidence="2 3">LMG 31121</strain>
    </source>
</reference>
<accession>A0A5E5BEU6</accession>
<evidence type="ECO:0000256" key="1">
    <source>
        <dbReference type="SAM" id="MobiDB-lite"/>
    </source>
</evidence>
<dbReference type="RefSeq" id="WP_224796774.1">
    <property type="nucleotide sequence ID" value="NZ_CABPSR010000018.1"/>
</dbReference>
<feature type="region of interest" description="Disordered" evidence="1">
    <location>
        <begin position="164"/>
        <end position="192"/>
    </location>
</feature>
<dbReference type="Proteomes" id="UP000335538">
    <property type="component" value="Unassembled WGS sequence"/>
</dbReference>
<dbReference type="EMBL" id="CABPSR010000018">
    <property type="protein sequence ID" value="VVE84419.1"/>
    <property type="molecule type" value="Genomic_DNA"/>
</dbReference>
<dbReference type="AlphaFoldDB" id="A0A5E5BEU6"/>
<proteinExistence type="predicted"/>
<organism evidence="2 3">
    <name type="scientific">Pandoraea sputorum</name>
    <dbReference type="NCBI Taxonomy" id="93222"/>
    <lineage>
        <taxon>Bacteria</taxon>
        <taxon>Pseudomonadati</taxon>
        <taxon>Pseudomonadota</taxon>
        <taxon>Betaproteobacteria</taxon>
        <taxon>Burkholderiales</taxon>
        <taxon>Burkholderiaceae</taxon>
        <taxon>Pandoraea</taxon>
    </lineage>
</organism>
<evidence type="ECO:0000313" key="2">
    <source>
        <dbReference type="EMBL" id="VVE84419.1"/>
    </source>
</evidence>
<sequence>MERLRINRINTAGSLGIQPVQPATQDTGTPCRLENLDFTDAHAVQQAYQHAVQLPALVQFHGWALRSGDQTVTVEALVTLMFYQHADAFGLPPEHIPGTRPDAVRKVAAQLSPSGLDALRRSVAEVPEANEFSEFLSAQDRCCRVGEGHRRRAASCELRRLRSVSGRPARRATGRPMPRACPTRLHDGPRDV</sequence>